<sequence length="228" mass="25143">MTPPPHSPTHPPSRVWLPADTALWTTCHIVADTVHGRMPEHRIDTLFPLANDEVALAAGNLFMDSFHAAGNGSYDRSSTFAWGTGVFGLALAAGTLAASAASNASRRNQAAADAQLAWRPLFGGTLFVTNGGFYIQTMQGLFPWSWEAIDLMQVVGFNMIILQAQSTSGPITWRLTSEWAELVFVLWALRRHPSHPQLRDGTWLPENWLPWATEQGYRAHLDRPQLSA</sequence>
<protein>
    <submittedName>
        <fullName evidence="2">Uncharacterized protein</fullName>
    </submittedName>
</protein>
<dbReference type="AlphaFoldDB" id="A0A7W8ZZP6"/>
<dbReference type="OrthoDB" id="3255965at2"/>
<keyword evidence="1" id="KW-1133">Transmembrane helix</keyword>
<evidence type="ECO:0000256" key="1">
    <source>
        <dbReference type="SAM" id="Phobius"/>
    </source>
</evidence>
<name>A0A7W8ZZP6_9MICO</name>
<evidence type="ECO:0000313" key="3">
    <source>
        <dbReference type="Proteomes" id="UP000561726"/>
    </source>
</evidence>
<feature type="transmembrane region" description="Helical" evidence="1">
    <location>
        <begin position="80"/>
        <end position="101"/>
    </location>
</feature>
<dbReference type="EMBL" id="JACHBQ010000001">
    <property type="protein sequence ID" value="MBB5642950.1"/>
    <property type="molecule type" value="Genomic_DNA"/>
</dbReference>
<keyword evidence="1" id="KW-0472">Membrane</keyword>
<reference evidence="2 3" key="1">
    <citation type="submission" date="2020-08" db="EMBL/GenBank/DDBJ databases">
        <title>Sequencing the genomes of 1000 actinobacteria strains.</title>
        <authorList>
            <person name="Klenk H.-P."/>
        </authorList>
    </citation>
    <scope>NUCLEOTIDE SEQUENCE [LARGE SCALE GENOMIC DNA]</scope>
    <source>
        <strain evidence="2 3">DSM 21065</strain>
    </source>
</reference>
<dbReference type="RefSeq" id="WP_152602172.1">
    <property type="nucleotide sequence ID" value="NZ_JACHBQ010000001.1"/>
</dbReference>
<organism evidence="2 3">
    <name type="scientific">Cryobacterium roopkundense</name>
    <dbReference type="NCBI Taxonomy" id="1001240"/>
    <lineage>
        <taxon>Bacteria</taxon>
        <taxon>Bacillati</taxon>
        <taxon>Actinomycetota</taxon>
        <taxon>Actinomycetes</taxon>
        <taxon>Micrococcales</taxon>
        <taxon>Microbacteriaceae</taxon>
        <taxon>Cryobacterium</taxon>
    </lineage>
</organism>
<dbReference type="Proteomes" id="UP000561726">
    <property type="component" value="Unassembled WGS sequence"/>
</dbReference>
<evidence type="ECO:0000313" key="2">
    <source>
        <dbReference type="EMBL" id="MBB5642950.1"/>
    </source>
</evidence>
<gene>
    <name evidence="2" type="ORF">BJ997_003498</name>
</gene>
<keyword evidence="1" id="KW-0812">Transmembrane</keyword>
<comment type="caution">
    <text evidence="2">The sequence shown here is derived from an EMBL/GenBank/DDBJ whole genome shotgun (WGS) entry which is preliminary data.</text>
</comment>
<proteinExistence type="predicted"/>
<accession>A0A7W8ZZP6</accession>